<keyword evidence="10" id="KW-1185">Reference proteome</keyword>
<gene>
    <name evidence="9" type="primary">ACT1</name>
    <name evidence="9" type="ORF">AK812_SmicGene31668</name>
</gene>
<evidence type="ECO:0000256" key="5">
    <source>
        <dbReference type="ARBA" id="ARBA00022840"/>
    </source>
</evidence>
<keyword evidence="3" id="KW-0547">Nucleotide-binding</keyword>
<feature type="transmembrane region" description="Helical" evidence="8">
    <location>
        <begin position="146"/>
        <end position="166"/>
    </location>
</feature>
<dbReference type="GO" id="GO:0005856">
    <property type="term" value="C:cytoskeleton"/>
    <property type="evidence" value="ECO:0007669"/>
    <property type="project" value="UniProtKB-SubCell"/>
</dbReference>
<dbReference type="InterPro" id="IPR004001">
    <property type="entry name" value="Actin_CS"/>
</dbReference>
<evidence type="ECO:0000256" key="4">
    <source>
        <dbReference type="ARBA" id="ARBA00022801"/>
    </source>
</evidence>
<keyword evidence="8" id="KW-1133">Transmembrane helix</keyword>
<dbReference type="PANTHER" id="PTHR11937">
    <property type="entry name" value="ACTIN"/>
    <property type="match status" value="1"/>
</dbReference>
<dbReference type="Gene3D" id="2.30.36.70">
    <property type="entry name" value="Actin, Chain A, domain 2"/>
    <property type="match status" value="1"/>
</dbReference>
<reference evidence="9 10" key="1">
    <citation type="submission" date="2016-02" db="EMBL/GenBank/DDBJ databases">
        <title>Genome analysis of coral dinoflagellate symbionts highlights evolutionary adaptations to a symbiotic lifestyle.</title>
        <authorList>
            <person name="Aranda M."/>
            <person name="Li Y."/>
            <person name="Liew Y.J."/>
            <person name="Baumgarten S."/>
            <person name="Simakov O."/>
            <person name="Wilson M."/>
            <person name="Piel J."/>
            <person name="Ashoor H."/>
            <person name="Bougouffa S."/>
            <person name="Bajic V.B."/>
            <person name="Ryu T."/>
            <person name="Ravasi T."/>
            <person name="Bayer T."/>
            <person name="Micklem G."/>
            <person name="Kim H."/>
            <person name="Bhak J."/>
            <person name="Lajeunesse T.C."/>
            <person name="Voolstra C.R."/>
        </authorList>
    </citation>
    <scope>NUCLEOTIDE SEQUENCE [LARGE SCALE GENOMIC DNA]</scope>
    <source>
        <strain evidence="9 10">CCMP2467</strain>
    </source>
</reference>
<name>A0A1Q9CW54_SYMMI</name>
<organism evidence="9 10">
    <name type="scientific">Symbiodinium microadriaticum</name>
    <name type="common">Dinoflagellate</name>
    <name type="synonym">Zooxanthella microadriatica</name>
    <dbReference type="NCBI Taxonomy" id="2951"/>
    <lineage>
        <taxon>Eukaryota</taxon>
        <taxon>Sar</taxon>
        <taxon>Alveolata</taxon>
        <taxon>Dinophyceae</taxon>
        <taxon>Suessiales</taxon>
        <taxon>Symbiodiniaceae</taxon>
        <taxon>Symbiodinium</taxon>
    </lineage>
</organism>
<dbReference type="PRINTS" id="PR00190">
    <property type="entry name" value="ACTIN"/>
</dbReference>
<evidence type="ECO:0000313" key="9">
    <source>
        <dbReference type="EMBL" id="OLP87151.1"/>
    </source>
</evidence>
<proteinExistence type="predicted"/>
<evidence type="ECO:0000256" key="8">
    <source>
        <dbReference type="SAM" id="Phobius"/>
    </source>
</evidence>
<keyword evidence="2" id="KW-0963">Cytoplasm</keyword>
<dbReference type="FunFam" id="3.30.420.40:FF:000148">
    <property type="entry name" value="Actin, alpha skeletal muscle"/>
    <property type="match status" value="1"/>
</dbReference>
<comment type="subcellular location">
    <subcellularLocation>
        <location evidence="1">Cytoplasm</location>
        <location evidence="1">Cytoskeleton</location>
    </subcellularLocation>
</comment>
<dbReference type="OrthoDB" id="5132116at2759"/>
<keyword evidence="8" id="KW-0812">Transmembrane</keyword>
<dbReference type="Proteomes" id="UP000186817">
    <property type="component" value="Unassembled WGS sequence"/>
</dbReference>
<accession>A0A1Q9CW54</accession>
<dbReference type="EMBL" id="LSRX01000877">
    <property type="protein sequence ID" value="OLP87151.1"/>
    <property type="molecule type" value="Genomic_DNA"/>
</dbReference>
<evidence type="ECO:0000313" key="10">
    <source>
        <dbReference type="Proteomes" id="UP000186817"/>
    </source>
</evidence>
<evidence type="ECO:0000256" key="3">
    <source>
        <dbReference type="ARBA" id="ARBA00022741"/>
    </source>
</evidence>
<comment type="catalytic activity">
    <reaction evidence="7">
        <text>ATP + H2O = ADP + phosphate + H(+)</text>
        <dbReference type="Rhea" id="RHEA:13065"/>
        <dbReference type="ChEBI" id="CHEBI:15377"/>
        <dbReference type="ChEBI" id="CHEBI:15378"/>
        <dbReference type="ChEBI" id="CHEBI:30616"/>
        <dbReference type="ChEBI" id="CHEBI:43474"/>
        <dbReference type="ChEBI" id="CHEBI:456216"/>
    </reaction>
</comment>
<keyword evidence="6" id="KW-0206">Cytoskeleton</keyword>
<dbReference type="InterPro" id="IPR043129">
    <property type="entry name" value="ATPase_NBD"/>
</dbReference>
<protein>
    <submittedName>
        <fullName evidence="9">Actin-1</fullName>
    </submittedName>
</protein>
<keyword evidence="8" id="KW-0472">Membrane</keyword>
<evidence type="ECO:0000256" key="7">
    <source>
        <dbReference type="ARBA" id="ARBA00049360"/>
    </source>
</evidence>
<evidence type="ECO:0000256" key="2">
    <source>
        <dbReference type="ARBA" id="ARBA00022490"/>
    </source>
</evidence>
<dbReference type="InterPro" id="IPR004000">
    <property type="entry name" value="Actin"/>
</dbReference>
<keyword evidence="5" id="KW-0067">ATP-binding</keyword>
<dbReference type="GO" id="GO:0005524">
    <property type="term" value="F:ATP binding"/>
    <property type="evidence" value="ECO:0007669"/>
    <property type="project" value="UniProtKB-KW"/>
</dbReference>
<dbReference type="SUPFAM" id="SSF53067">
    <property type="entry name" value="Actin-like ATPase domain"/>
    <property type="match status" value="1"/>
</dbReference>
<dbReference type="Gene3D" id="3.30.420.40">
    <property type="match status" value="1"/>
</dbReference>
<dbReference type="GO" id="GO:0016787">
    <property type="term" value="F:hydrolase activity"/>
    <property type="evidence" value="ECO:0007669"/>
    <property type="project" value="UniProtKB-KW"/>
</dbReference>
<dbReference type="AlphaFoldDB" id="A0A1Q9CW54"/>
<sequence length="192" mass="20905">MDRMDGLEAVALVLDNGSGMCKAGFAGGESPRAVFPSIVGRPRVRACIIGMDYKDAYIGDEALSKKGILTLKALTPKSEPFSPRALKYPIEHGIVTNWDDMERISDDFIGIYGVFVTSDKRAFGICGAVSCGRRDRRSTHKKSNNSIIISMISITISTIVIIIIIIVVILSIIIITVIIIVNFIVVLTGQKF</sequence>
<dbReference type="PROSITE" id="PS00406">
    <property type="entry name" value="ACTINS_1"/>
    <property type="match status" value="1"/>
</dbReference>
<evidence type="ECO:0000256" key="6">
    <source>
        <dbReference type="ARBA" id="ARBA00023212"/>
    </source>
</evidence>
<evidence type="ECO:0000256" key="1">
    <source>
        <dbReference type="ARBA" id="ARBA00004245"/>
    </source>
</evidence>
<feature type="transmembrane region" description="Helical" evidence="8">
    <location>
        <begin position="172"/>
        <end position="189"/>
    </location>
</feature>
<comment type="caution">
    <text evidence="9">The sequence shown here is derived from an EMBL/GenBank/DDBJ whole genome shotgun (WGS) entry which is preliminary data.</text>
</comment>
<keyword evidence="4" id="KW-0378">Hydrolase</keyword>
<dbReference type="Pfam" id="PF00022">
    <property type="entry name" value="Actin"/>
    <property type="match status" value="1"/>
</dbReference>